<evidence type="ECO:0000256" key="2">
    <source>
        <dbReference type="SAM" id="Phobius"/>
    </source>
</evidence>
<dbReference type="Pfam" id="PF08269">
    <property type="entry name" value="dCache_2"/>
    <property type="match status" value="1"/>
</dbReference>
<dbReference type="AlphaFoldDB" id="A0A6C1B0S7"/>
<dbReference type="InterPro" id="IPR000700">
    <property type="entry name" value="PAS-assoc_C"/>
</dbReference>
<dbReference type="SUPFAM" id="SSF55073">
    <property type="entry name" value="Nucleotide cyclase"/>
    <property type="match status" value="1"/>
</dbReference>
<dbReference type="GO" id="GO:0071732">
    <property type="term" value="P:cellular response to nitric oxide"/>
    <property type="evidence" value="ECO:0007669"/>
    <property type="project" value="UniProtKB-ARBA"/>
</dbReference>
<dbReference type="PANTHER" id="PTHR44757:SF2">
    <property type="entry name" value="BIOFILM ARCHITECTURE MAINTENANCE PROTEIN MBAA"/>
    <property type="match status" value="1"/>
</dbReference>
<dbReference type="PANTHER" id="PTHR44757">
    <property type="entry name" value="DIGUANYLATE CYCLASE DGCP"/>
    <property type="match status" value="1"/>
</dbReference>
<feature type="transmembrane region" description="Helical" evidence="2">
    <location>
        <begin position="372"/>
        <end position="394"/>
    </location>
</feature>
<dbReference type="InterPro" id="IPR001610">
    <property type="entry name" value="PAC"/>
</dbReference>
<feature type="domain" description="PAS" evidence="3">
    <location>
        <begin position="427"/>
        <end position="466"/>
    </location>
</feature>
<dbReference type="CDD" id="cd01949">
    <property type="entry name" value="GGDEF"/>
    <property type="match status" value="1"/>
</dbReference>
<evidence type="ECO:0000256" key="1">
    <source>
        <dbReference type="ARBA" id="ARBA00051114"/>
    </source>
</evidence>
<evidence type="ECO:0000259" key="3">
    <source>
        <dbReference type="PROSITE" id="PS50112"/>
    </source>
</evidence>
<dbReference type="InterPro" id="IPR004010">
    <property type="entry name" value="Double_Cache_2"/>
</dbReference>
<dbReference type="SUPFAM" id="SSF141868">
    <property type="entry name" value="EAL domain-like"/>
    <property type="match status" value="1"/>
</dbReference>
<dbReference type="InterPro" id="IPR052155">
    <property type="entry name" value="Biofilm_reg_signaling"/>
</dbReference>
<dbReference type="InterPro" id="IPR035965">
    <property type="entry name" value="PAS-like_dom_sf"/>
</dbReference>
<evidence type="ECO:0000259" key="4">
    <source>
        <dbReference type="PROSITE" id="PS50113"/>
    </source>
</evidence>
<evidence type="ECO:0000259" key="5">
    <source>
        <dbReference type="PROSITE" id="PS50883"/>
    </source>
</evidence>
<feature type="domain" description="GGDEF" evidence="6">
    <location>
        <begin position="579"/>
        <end position="712"/>
    </location>
</feature>
<keyword evidence="8" id="KW-1185">Reference proteome</keyword>
<dbReference type="Proteomes" id="UP000501991">
    <property type="component" value="Chromosome"/>
</dbReference>
<dbReference type="GO" id="GO:0071111">
    <property type="term" value="F:cyclic-guanylate-specific phosphodiesterase activity"/>
    <property type="evidence" value="ECO:0007669"/>
    <property type="project" value="UniProtKB-EC"/>
</dbReference>
<proteinExistence type="predicted"/>
<evidence type="ECO:0000259" key="6">
    <source>
        <dbReference type="PROSITE" id="PS50887"/>
    </source>
</evidence>
<dbReference type="Pfam" id="PF13426">
    <property type="entry name" value="PAS_9"/>
    <property type="match status" value="1"/>
</dbReference>
<dbReference type="InterPro" id="IPR029787">
    <property type="entry name" value="Nucleotide_cyclase"/>
</dbReference>
<sequence length="987" mass="109364">MPQRSTTPFLLRTGRTAAEPGFERWLPRVILGGMLTLVLALMAGMGGYYIYQHQQAVEAQTEEIAARAYADRERILGDEVTLLTRDLQSQRLRFESDLREQLRLRVAASINVIASLHAALSGTRTKARMEADILHALRPMYGLSGNGTRFVIGIDGRARLFPIDTRLEGTDLRTLQDDTGLKFGEELIDAAADSRGRFVRFRWSPPGEHEAMADAIAYVRRFDPLDWVVGSAEFIHIAYADLRQNALALLTERANAKASVTGIDDDDTLLVIDRDGKLLAGPAAIMHDADDTPPPMLLRYLQRFVAQSQRGGGPVRFETPPTGTDAARRYMAYTSTPDEWGWTLVSISALDQIEHVIAQERERMNASTSQEFRLTAITMLAAATLATLLSVLFYRWIEARFRRYHADIAERNRALSENARELHLSARVFEASSEAIAILDHRFRIVSVNPALERISGRDRPDLIGRHCAELLAGGQTDDPVWVDTAAQLHLEAQWSGELALGRPNGAVYPAWVSVGAVTSEAGQVTHYVVSIADISDRKRTEQRLRHLAEYDALTGLPNRVLLLDRMSAAIESARRHRHHLAVLFLDLDRFKNINDSLGHAVGDELLRQVAARLGAIVRGSDTVSRLGGDEFVVLLTELDSAGHAATVAAKMLEALAAPFLLDGHELTITPSIGITVYPEDGENRDILLKNADAAMYHAKENGRNSYQFFTRELNDRARVRLDLENDLRRALARHEFTLAYQPQFDLATGHLIGAEALVRWHHPERGIIPPDQFIPIAEETGLIVPLGAWILRQACATGQAWRDEGLADITIAVNISAHQVRRGQLELTVRQVLNETAFSGHLLELEVTESALMANQAAAATTLKAIQAMGVRLAIDDFGTGYSSLGYLKRFALDKLKIDRSFINDLPDDNDDAHLTRAIIGIGHTLDMLVIAEGVETEAQERFLTELGCDQAQGYLYARPLPAADFRQMQIDLKYQATSKPASSTA</sequence>
<protein>
    <submittedName>
        <fullName evidence="7">EAL domain-containing protein</fullName>
    </submittedName>
</protein>
<dbReference type="SUPFAM" id="SSF55785">
    <property type="entry name" value="PYP-like sensor domain (PAS domain)"/>
    <property type="match status" value="1"/>
</dbReference>
<reference evidence="7 8" key="1">
    <citation type="submission" date="2020-02" db="EMBL/GenBank/DDBJ databases">
        <title>Nitrogenibacter mangrovi gen. nov., sp. nov. isolated from mangrove sediment, a denitrifying betaproteobacterium.</title>
        <authorList>
            <person name="Liao H."/>
            <person name="Tian Y."/>
        </authorList>
    </citation>
    <scope>NUCLEOTIDE SEQUENCE [LARGE SCALE GENOMIC DNA]</scope>
    <source>
        <strain evidence="7 8">M9-3-2</strain>
    </source>
</reference>
<keyword evidence="2" id="KW-0472">Membrane</keyword>
<dbReference type="NCBIfam" id="TIGR00229">
    <property type="entry name" value="sensory_box"/>
    <property type="match status" value="1"/>
</dbReference>
<dbReference type="SMART" id="SM00086">
    <property type="entry name" value="PAC"/>
    <property type="match status" value="1"/>
</dbReference>
<dbReference type="SMART" id="SM00052">
    <property type="entry name" value="EAL"/>
    <property type="match status" value="1"/>
</dbReference>
<dbReference type="CDD" id="cd00130">
    <property type="entry name" value="PAS"/>
    <property type="match status" value="1"/>
</dbReference>
<dbReference type="InterPro" id="IPR043128">
    <property type="entry name" value="Rev_trsase/Diguanyl_cyclase"/>
</dbReference>
<feature type="transmembrane region" description="Helical" evidence="2">
    <location>
        <begin position="29"/>
        <end position="51"/>
    </location>
</feature>
<dbReference type="InterPro" id="IPR035919">
    <property type="entry name" value="EAL_sf"/>
</dbReference>
<dbReference type="KEGG" id="azq:G3580_05920"/>
<dbReference type="PROSITE" id="PS50113">
    <property type="entry name" value="PAC"/>
    <property type="match status" value="1"/>
</dbReference>
<dbReference type="PROSITE" id="PS50112">
    <property type="entry name" value="PAS"/>
    <property type="match status" value="1"/>
</dbReference>
<dbReference type="InterPro" id="IPR000014">
    <property type="entry name" value="PAS"/>
</dbReference>
<dbReference type="FunFam" id="3.20.20.450:FF:000001">
    <property type="entry name" value="Cyclic di-GMP phosphodiesterase yahA"/>
    <property type="match status" value="1"/>
</dbReference>
<dbReference type="InterPro" id="IPR001633">
    <property type="entry name" value="EAL_dom"/>
</dbReference>
<dbReference type="Gene3D" id="3.30.70.270">
    <property type="match status" value="1"/>
</dbReference>
<name>A0A6C1B0S7_9RHOO</name>
<gene>
    <name evidence="7" type="ORF">G3580_05920</name>
</gene>
<dbReference type="InterPro" id="IPR000160">
    <property type="entry name" value="GGDEF_dom"/>
</dbReference>
<evidence type="ECO:0000313" key="7">
    <source>
        <dbReference type="EMBL" id="QID17221.1"/>
    </source>
</evidence>
<dbReference type="Pfam" id="PF00563">
    <property type="entry name" value="EAL"/>
    <property type="match status" value="1"/>
</dbReference>
<dbReference type="EMBL" id="CP048836">
    <property type="protein sequence ID" value="QID17221.1"/>
    <property type="molecule type" value="Genomic_DNA"/>
</dbReference>
<keyword evidence="2" id="KW-1133">Transmembrane helix</keyword>
<dbReference type="Pfam" id="PF00990">
    <property type="entry name" value="GGDEF"/>
    <property type="match status" value="1"/>
</dbReference>
<feature type="domain" description="EAL" evidence="5">
    <location>
        <begin position="721"/>
        <end position="975"/>
    </location>
</feature>
<dbReference type="Gene3D" id="3.20.20.450">
    <property type="entry name" value="EAL domain"/>
    <property type="match status" value="1"/>
</dbReference>
<comment type="catalytic activity">
    <reaction evidence="1">
        <text>3',3'-c-di-GMP + H2O = 5'-phosphoguanylyl(3'-&gt;5')guanosine + H(+)</text>
        <dbReference type="Rhea" id="RHEA:24902"/>
        <dbReference type="ChEBI" id="CHEBI:15377"/>
        <dbReference type="ChEBI" id="CHEBI:15378"/>
        <dbReference type="ChEBI" id="CHEBI:58754"/>
        <dbReference type="ChEBI" id="CHEBI:58805"/>
        <dbReference type="EC" id="3.1.4.52"/>
    </reaction>
    <physiologicalReaction direction="left-to-right" evidence="1">
        <dbReference type="Rhea" id="RHEA:24903"/>
    </physiologicalReaction>
</comment>
<accession>A0A6C1B0S7</accession>
<dbReference type="RefSeq" id="WP_173764386.1">
    <property type="nucleotide sequence ID" value="NZ_CP048836.1"/>
</dbReference>
<feature type="domain" description="PAC" evidence="4">
    <location>
        <begin position="495"/>
        <end position="547"/>
    </location>
</feature>
<keyword evidence="2" id="KW-0812">Transmembrane</keyword>
<dbReference type="PROSITE" id="PS50883">
    <property type="entry name" value="EAL"/>
    <property type="match status" value="1"/>
</dbReference>
<dbReference type="Gene3D" id="3.30.450.20">
    <property type="entry name" value="PAS domain"/>
    <property type="match status" value="3"/>
</dbReference>
<dbReference type="CDD" id="cd01948">
    <property type="entry name" value="EAL"/>
    <property type="match status" value="1"/>
</dbReference>
<dbReference type="SMART" id="SM00267">
    <property type="entry name" value="GGDEF"/>
    <property type="match status" value="1"/>
</dbReference>
<organism evidence="7 8">
    <name type="scientific">Nitrogeniibacter mangrovi</name>
    <dbReference type="NCBI Taxonomy" id="2016596"/>
    <lineage>
        <taxon>Bacteria</taxon>
        <taxon>Pseudomonadati</taxon>
        <taxon>Pseudomonadota</taxon>
        <taxon>Betaproteobacteria</taxon>
        <taxon>Rhodocyclales</taxon>
        <taxon>Zoogloeaceae</taxon>
        <taxon>Nitrogeniibacter</taxon>
    </lineage>
</organism>
<evidence type="ECO:0000313" key="8">
    <source>
        <dbReference type="Proteomes" id="UP000501991"/>
    </source>
</evidence>
<dbReference type="PROSITE" id="PS50887">
    <property type="entry name" value="GGDEF"/>
    <property type="match status" value="1"/>
</dbReference>
<dbReference type="FunFam" id="3.30.70.270:FF:000001">
    <property type="entry name" value="Diguanylate cyclase domain protein"/>
    <property type="match status" value="1"/>
</dbReference>
<dbReference type="SMART" id="SM00091">
    <property type="entry name" value="PAS"/>
    <property type="match status" value="1"/>
</dbReference>
<dbReference type="NCBIfam" id="TIGR00254">
    <property type="entry name" value="GGDEF"/>
    <property type="match status" value="1"/>
</dbReference>